<evidence type="ECO:0000256" key="2">
    <source>
        <dbReference type="ARBA" id="ARBA00022980"/>
    </source>
</evidence>
<dbReference type="GeneID" id="30315838"/>
<dbReference type="GO" id="GO:0005840">
    <property type="term" value="C:ribosome"/>
    <property type="evidence" value="ECO:0007669"/>
    <property type="project" value="UniProtKB-KW"/>
</dbReference>
<comment type="similarity">
    <text evidence="1">Belongs to the universal ribosomal protein uL4 family.</text>
</comment>
<dbReference type="InterPro" id="IPR013005">
    <property type="entry name" value="Ribosomal_uL4-like"/>
</dbReference>
<dbReference type="KEGG" id="prel:PRELSG_API02300"/>
<dbReference type="GO" id="GO:0003735">
    <property type="term" value="F:structural constituent of ribosome"/>
    <property type="evidence" value="ECO:0007669"/>
    <property type="project" value="InterPro"/>
</dbReference>
<keyword evidence="6" id="KW-1185">Reference proteome</keyword>
<dbReference type="GO" id="GO:0006412">
    <property type="term" value="P:translation"/>
    <property type="evidence" value="ECO:0007669"/>
    <property type="project" value="InterPro"/>
</dbReference>
<keyword evidence="2 5" id="KW-0689">Ribosomal protein</keyword>
<evidence type="ECO:0000256" key="4">
    <source>
        <dbReference type="ARBA" id="ARBA00040565"/>
    </source>
</evidence>
<organism evidence="5 6">
    <name type="scientific">Plasmodium relictum</name>
    <dbReference type="NCBI Taxonomy" id="85471"/>
    <lineage>
        <taxon>Eukaryota</taxon>
        <taxon>Sar</taxon>
        <taxon>Alveolata</taxon>
        <taxon>Apicomplexa</taxon>
        <taxon>Aconoidasida</taxon>
        <taxon>Haemosporida</taxon>
        <taxon>Plasmodiidae</taxon>
        <taxon>Plasmodium</taxon>
        <taxon>Plasmodium (Haemamoeba)</taxon>
    </lineage>
</organism>
<dbReference type="AlphaFoldDB" id="A0A1J1HCB2"/>
<keyword evidence="3" id="KW-0687">Ribonucleoprotein</keyword>
<reference evidence="5 6" key="1">
    <citation type="submission" date="2015-04" db="EMBL/GenBank/DDBJ databases">
        <authorList>
            <consortium name="Pathogen Informatics"/>
        </authorList>
    </citation>
    <scope>NUCLEOTIDE SEQUENCE [LARGE SCALE GENOMIC DNA]</scope>
    <source>
        <strain evidence="5 6">SGS1</strain>
    </source>
</reference>
<evidence type="ECO:0000313" key="6">
    <source>
        <dbReference type="Proteomes" id="UP000220158"/>
    </source>
</evidence>
<dbReference type="Proteomes" id="UP000220158">
    <property type="component" value="Apicoplast API"/>
</dbReference>
<evidence type="ECO:0000256" key="1">
    <source>
        <dbReference type="ARBA" id="ARBA00010528"/>
    </source>
</evidence>
<dbReference type="VEuPathDB" id="PlasmoDB:PRELSG_API02300"/>
<dbReference type="EMBL" id="LN835310">
    <property type="protein sequence ID" value="CRH02943.1"/>
    <property type="molecule type" value="Genomic_DNA"/>
</dbReference>
<dbReference type="Pfam" id="PF00573">
    <property type="entry name" value="Ribosomal_L4"/>
    <property type="match status" value="1"/>
</dbReference>
<proteinExistence type="inferred from homology"/>
<dbReference type="GO" id="GO:1990904">
    <property type="term" value="C:ribonucleoprotein complex"/>
    <property type="evidence" value="ECO:0007669"/>
    <property type="project" value="UniProtKB-KW"/>
</dbReference>
<evidence type="ECO:0000313" key="5">
    <source>
        <dbReference type="EMBL" id="CRH02943.1"/>
    </source>
</evidence>
<sequence>MNIIIVLNIINNIFNNKKYKYNFFIKLYLNNYIKIYKLLVYIIRYYFLYNKNINTHIKNKSLINFSNKKIRIQKGLGKARLKNFKSPICRQGSCSFGPIYNDNNLKRNKLEYKLVFIYLLLNKRSNIIIIKFEYLINIFDILLNNNINLIIDNILYFKGILKNYYILNYKNINFNNRNIILKFINYEYIIFLI</sequence>
<dbReference type="SUPFAM" id="SSF52166">
    <property type="entry name" value="Ribosomal protein L4"/>
    <property type="match status" value="1"/>
</dbReference>
<dbReference type="OMA" id="YKLIFIY"/>
<dbReference type="PANTHER" id="PTHR10746">
    <property type="entry name" value="50S RIBOSOMAL PROTEIN L4"/>
    <property type="match status" value="1"/>
</dbReference>
<dbReference type="InterPro" id="IPR002136">
    <property type="entry name" value="Ribosomal_uL4"/>
</dbReference>
<gene>
    <name evidence="5" type="primary">RPL4</name>
    <name evidence="5" type="ORF">PRELSG_API02300</name>
</gene>
<evidence type="ECO:0000256" key="3">
    <source>
        <dbReference type="ARBA" id="ARBA00023274"/>
    </source>
</evidence>
<dbReference type="OrthoDB" id="275876at2759"/>
<name>A0A1J1HCB2_PLARL</name>
<accession>A0A1J1HCB2</accession>
<dbReference type="RefSeq" id="YP_009325485.1">
    <property type="nucleotide sequence ID" value="NC_031964.1"/>
</dbReference>
<dbReference type="InterPro" id="IPR023574">
    <property type="entry name" value="Ribosomal_uL4_dom_sf"/>
</dbReference>
<protein>
    <recommendedName>
        <fullName evidence="4">Large ribosomal subunit protein uL4m</fullName>
    </recommendedName>
</protein>
<dbReference type="Gene3D" id="3.40.1370.10">
    <property type="match status" value="1"/>
</dbReference>
<dbReference type="PANTHER" id="PTHR10746:SF6">
    <property type="entry name" value="LARGE RIBOSOMAL SUBUNIT PROTEIN UL4M"/>
    <property type="match status" value="1"/>
</dbReference>